<dbReference type="GO" id="GO:0004518">
    <property type="term" value="F:nuclease activity"/>
    <property type="evidence" value="ECO:0007669"/>
    <property type="project" value="UniProtKB-KW"/>
</dbReference>
<evidence type="ECO:0000313" key="6">
    <source>
        <dbReference type="EMBL" id="TRW46612.1"/>
    </source>
</evidence>
<dbReference type="RefSeq" id="WP_143417390.1">
    <property type="nucleotide sequence ID" value="NZ_VJXR01000008.1"/>
</dbReference>
<keyword evidence="2" id="KW-0479">Metal-binding</keyword>
<dbReference type="InterPro" id="IPR041705">
    <property type="entry name" value="PIN_Sll0205"/>
</dbReference>
<dbReference type="EMBL" id="VJXR01000008">
    <property type="protein sequence ID" value="TRW46612.1"/>
    <property type="molecule type" value="Genomic_DNA"/>
</dbReference>
<proteinExistence type="predicted"/>
<evidence type="ECO:0000256" key="4">
    <source>
        <dbReference type="ARBA" id="ARBA00022842"/>
    </source>
</evidence>
<dbReference type="AlphaFoldDB" id="A0A552WUZ9"/>
<dbReference type="InterPro" id="IPR052919">
    <property type="entry name" value="TA_system_RNase"/>
</dbReference>
<protein>
    <submittedName>
        <fullName evidence="6">Type II toxin-antitoxin system VapC family toxin</fullName>
    </submittedName>
</protein>
<evidence type="ECO:0000256" key="2">
    <source>
        <dbReference type="ARBA" id="ARBA00022723"/>
    </source>
</evidence>
<keyword evidence="1" id="KW-0540">Nuclease</keyword>
<keyword evidence="3" id="KW-0378">Hydrolase</keyword>
<evidence type="ECO:0000259" key="5">
    <source>
        <dbReference type="Pfam" id="PF01850"/>
    </source>
</evidence>
<dbReference type="GO" id="GO:0016787">
    <property type="term" value="F:hydrolase activity"/>
    <property type="evidence" value="ECO:0007669"/>
    <property type="project" value="UniProtKB-KW"/>
</dbReference>
<dbReference type="Proteomes" id="UP000318693">
    <property type="component" value="Unassembled WGS sequence"/>
</dbReference>
<accession>A0A552WUZ9</accession>
<dbReference type="InterPro" id="IPR029060">
    <property type="entry name" value="PIN-like_dom_sf"/>
</dbReference>
<keyword evidence="7" id="KW-1185">Reference proteome</keyword>
<dbReference type="GO" id="GO:0046872">
    <property type="term" value="F:metal ion binding"/>
    <property type="evidence" value="ECO:0007669"/>
    <property type="project" value="UniProtKB-KW"/>
</dbReference>
<dbReference type="Gene3D" id="3.40.50.1010">
    <property type="entry name" value="5'-nuclease"/>
    <property type="match status" value="1"/>
</dbReference>
<name>A0A552WUZ9_9MICO</name>
<keyword evidence="4" id="KW-0460">Magnesium</keyword>
<feature type="domain" description="PIN" evidence="5">
    <location>
        <begin position="4"/>
        <end position="123"/>
    </location>
</feature>
<sequence>MRGYLLDTHVLLWAAFGSPRLPAFARSVLADSRQLVAFSVVSLWEIILKSGADRPDFRVDAAAVRTYARMAGLGEVAVTGEHVLGVRELEPLHHDPFDRLLLAQAGEEQLVLLTVDRKVLRYGEHVKKA</sequence>
<evidence type="ECO:0000256" key="3">
    <source>
        <dbReference type="ARBA" id="ARBA00022801"/>
    </source>
</evidence>
<dbReference type="PANTHER" id="PTHR36173:SF2">
    <property type="entry name" value="RIBONUCLEASE VAPC16"/>
    <property type="match status" value="1"/>
</dbReference>
<evidence type="ECO:0000313" key="7">
    <source>
        <dbReference type="Proteomes" id="UP000318693"/>
    </source>
</evidence>
<dbReference type="InterPro" id="IPR002716">
    <property type="entry name" value="PIN_dom"/>
</dbReference>
<dbReference type="CDD" id="cd09872">
    <property type="entry name" value="PIN_Sll0205-like"/>
    <property type="match status" value="1"/>
</dbReference>
<gene>
    <name evidence="6" type="ORF">FJ693_04830</name>
</gene>
<dbReference type="SUPFAM" id="SSF88723">
    <property type="entry name" value="PIN domain-like"/>
    <property type="match status" value="1"/>
</dbReference>
<reference evidence="6 7" key="1">
    <citation type="submission" date="2019-07" db="EMBL/GenBank/DDBJ databases">
        <title>Georgenia wutianyii sp. nov. and Georgenia *** sp. nov. isolated from plateau pika (Ochotona curzoniae) in the Qinghai-Tibet plateau of China.</title>
        <authorList>
            <person name="Tian Z."/>
        </authorList>
    </citation>
    <scope>NUCLEOTIDE SEQUENCE [LARGE SCALE GENOMIC DNA]</scope>
    <source>
        <strain evidence="6 7">Z446</strain>
    </source>
</reference>
<dbReference type="Pfam" id="PF01850">
    <property type="entry name" value="PIN"/>
    <property type="match status" value="1"/>
</dbReference>
<evidence type="ECO:0000256" key="1">
    <source>
        <dbReference type="ARBA" id="ARBA00022722"/>
    </source>
</evidence>
<comment type="caution">
    <text evidence="6">The sequence shown here is derived from an EMBL/GenBank/DDBJ whole genome shotgun (WGS) entry which is preliminary data.</text>
</comment>
<organism evidence="6 7">
    <name type="scientific">Georgenia yuyongxinii</name>
    <dbReference type="NCBI Taxonomy" id="2589797"/>
    <lineage>
        <taxon>Bacteria</taxon>
        <taxon>Bacillati</taxon>
        <taxon>Actinomycetota</taxon>
        <taxon>Actinomycetes</taxon>
        <taxon>Micrococcales</taxon>
        <taxon>Bogoriellaceae</taxon>
        <taxon>Georgenia</taxon>
    </lineage>
</organism>
<dbReference type="PANTHER" id="PTHR36173">
    <property type="entry name" value="RIBONUCLEASE VAPC16-RELATED"/>
    <property type="match status" value="1"/>
</dbReference>